<organism evidence="1 2">
    <name type="scientific">Dryococelus australis</name>
    <dbReference type="NCBI Taxonomy" id="614101"/>
    <lineage>
        <taxon>Eukaryota</taxon>
        <taxon>Metazoa</taxon>
        <taxon>Ecdysozoa</taxon>
        <taxon>Arthropoda</taxon>
        <taxon>Hexapoda</taxon>
        <taxon>Insecta</taxon>
        <taxon>Pterygota</taxon>
        <taxon>Neoptera</taxon>
        <taxon>Polyneoptera</taxon>
        <taxon>Phasmatodea</taxon>
        <taxon>Verophasmatodea</taxon>
        <taxon>Anareolatae</taxon>
        <taxon>Phasmatidae</taxon>
        <taxon>Eurycanthinae</taxon>
        <taxon>Dryococelus</taxon>
    </lineage>
</organism>
<name>A0ABQ9GN37_9NEOP</name>
<reference evidence="1 2" key="1">
    <citation type="submission" date="2023-02" db="EMBL/GenBank/DDBJ databases">
        <title>LHISI_Scaffold_Assembly.</title>
        <authorList>
            <person name="Stuart O.P."/>
            <person name="Cleave R."/>
            <person name="Magrath M.J.L."/>
            <person name="Mikheyev A.S."/>
        </authorList>
    </citation>
    <scope>NUCLEOTIDE SEQUENCE [LARGE SCALE GENOMIC DNA]</scope>
    <source>
        <strain evidence="1">Daus_M_001</strain>
        <tissue evidence="1">Leg muscle</tissue>
    </source>
</reference>
<protein>
    <submittedName>
        <fullName evidence="1">Uncharacterized protein</fullName>
    </submittedName>
</protein>
<keyword evidence="2" id="KW-1185">Reference proteome</keyword>
<sequence>MVKVTKIQTREVQGSLAVEVDRVTTRRNDPVLMVRRHVRGFSVCPARGKTCSICNRRNHFAAVCRAKKEKCTEAVAYEVAEARENINDYYCDGVESQVNSVIRWYQELVLENRLK</sequence>
<proteinExistence type="predicted"/>
<dbReference type="EMBL" id="JARBHB010000010">
    <property type="protein sequence ID" value="KAJ8873446.1"/>
    <property type="molecule type" value="Genomic_DNA"/>
</dbReference>
<dbReference type="Proteomes" id="UP001159363">
    <property type="component" value="Chromosome 9"/>
</dbReference>
<evidence type="ECO:0000313" key="2">
    <source>
        <dbReference type="Proteomes" id="UP001159363"/>
    </source>
</evidence>
<evidence type="ECO:0000313" key="1">
    <source>
        <dbReference type="EMBL" id="KAJ8873446.1"/>
    </source>
</evidence>
<gene>
    <name evidence="1" type="ORF">PR048_024263</name>
</gene>
<comment type="caution">
    <text evidence="1">The sequence shown here is derived from an EMBL/GenBank/DDBJ whole genome shotgun (WGS) entry which is preliminary data.</text>
</comment>
<accession>A0ABQ9GN37</accession>